<organism evidence="2 3">
    <name type="scientific">Alkalilimnicola ehrlichii</name>
    <dbReference type="NCBI Taxonomy" id="351052"/>
    <lineage>
        <taxon>Bacteria</taxon>
        <taxon>Pseudomonadati</taxon>
        <taxon>Pseudomonadota</taxon>
        <taxon>Gammaproteobacteria</taxon>
        <taxon>Chromatiales</taxon>
        <taxon>Ectothiorhodospiraceae</taxon>
        <taxon>Alkalilimnicola</taxon>
    </lineage>
</organism>
<gene>
    <name evidence="2" type="ORF">CAL65_17220</name>
</gene>
<dbReference type="GO" id="GO:0005996">
    <property type="term" value="P:monosaccharide metabolic process"/>
    <property type="evidence" value="ECO:0007669"/>
    <property type="project" value="UniProtKB-ARBA"/>
</dbReference>
<accession>A0A3E0WLC4</accession>
<evidence type="ECO:0000259" key="1">
    <source>
        <dbReference type="SMART" id="SM01007"/>
    </source>
</evidence>
<keyword evidence="3" id="KW-1185">Reference proteome</keyword>
<dbReference type="Pfam" id="PF00596">
    <property type="entry name" value="Aldolase_II"/>
    <property type="match status" value="1"/>
</dbReference>
<sequence length="368" mass="40765">MLSSAAPRRLSDIAFHGNPDSPYLRWFAQNLKRRMKRAGHTEVEPEANPGFVLNFINPDRPRPFRRNSQGTFVVGVVEVAEKPADLLPAAYPYLVKSLSNLLIYITPTEQGPETHFVTLEQGYYTAAAREGDALFEEVYKHIAPLASTRLVINNLFRKDLPESLWQGTEVTQAIYDAGQRLEAMNLLPAPFPITELLNERDMAHVKRLFGIGGLSYGNVSARHDADSFWMSARGVNKAQLRDVGRDILLIAGYEAEEDAIVVRVPPNVEPRGASVDAIEHWALYSEHPDIGAIIHIHAWIDGVASTTVNYPCGTYELAQEVADVVRAAPDPSRAIIGLKNHGLTITGRSLDDIFARIDGKILPQVPMT</sequence>
<dbReference type="InterPro" id="IPR001303">
    <property type="entry name" value="Aldolase_II/adducin_N"/>
</dbReference>
<dbReference type="SMART" id="SM01007">
    <property type="entry name" value="Aldolase_II"/>
    <property type="match status" value="1"/>
</dbReference>
<evidence type="ECO:0000313" key="2">
    <source>
        <dbReference type="EMBL" id="RFA33608.1"/>
    </source>
</evidence>
<dbReference type="AlphaFoldDB" id="A0A3E0WLC4"/>
<reference evidence="3" key="1">
    <citation type="submission" date="2017-05" db="EMBL/GenBank/DDBJ databases">
        <authorList>
            <person name="Sharma S."/>
            <person name="Sidhu C."/>
            <person name="Pinnaka A.K."/>
        </authorList>
    </citation>
    <scope>NUCLEOTIDE SEQUENCE [LARGE SCALE GENOMIC DNA]</scope>
    <source>
        <strain evidence="3">AK93</strain>
    </source>
</reference>
<dbReference type="EMBL" id="NFZW01000020">
    <property type="protein sequence ID" value="RFA33608.1"/>
    <property type="molecule type" value="Genomic_DNA"/>
</dbReference>
<protein>
    <submittedName>
        <fullName evidence="2">Ribulose phosphate epimerase</fullName>
    </submittedName>
</protein>
<dbReference type="Proteomes" id="UP000256763">
    <property type="component" value="Unassembled WGS sequence"/>
</dbReference>
<dbReference type="Gene3D" id="3.40.225.10">
    <property type="entry name" value="Class II aldolase/adducin N-terminal domain"/>
    <property type="match status" value="1"/>
</dbReference>
<feature type="domain" description="Class II aldolase/adducin N-terminal" evidence="1">
    <location>
        <begin position="200"/>
        <end position="365"/>
    </location>
</feature>
<comment type="caution">
    <text evidence="2">The sequence shown here is derived from an EMBL/GenBank/DDBJ whole genome shotgun (WGS) entry which is preliminary data.</text>
</comment>
<name>A0A3E0WLC4_9GAMM</name>
<dbReference type="OrthoDB" id="9805559at2"/>
<evidence type="ECO:0000313" key="3">
    <source>
        <dbReference type="Proteomes" id="UP000256763"/>
    </source>
</evidence>
<dbReference type="SUPFAM" id="SSF53639">
    <property type="entry name" value="AraD/HMP-PK domain-like"/>
    <property type="match status" value="1"/>
</dbReference>
<dbReference type="InterPro" id="IPR036409">
    <property type="entry name" value="Aldolase_II/adducin_N_sf"/>
</dbReference>
<proteinExistence type="predicted"/>